<comment type="caution">
    <text evidence="1">The sequence shown here is derived from an EMBL/GenBank/DDBJ whole genome shotgun (WGS) entry which is preliminary data.</text>
</comment>
<protein>
    <submittedName>
        <fullName evidence="1">3-dehydroquinate dehydratase (3-dehydroquinase)</fullName>
    </submittedName>
</protein>
<dbReference type="EMBL" id="JAMZIH010006233">
    <property type="protein sequence ID" value="KAJ1674135.1"/>
    <property type="molecule type" value="Genomic_DNA"/>
</dbReference>
<organism evidence="1 2">
    <name type="scientific">Spiromyces aspiralis</name>
    <dbReference type="NCBI Taxonomy" id="68401"/>
    <lineage>
        <taxon>Eukaryota</taxon>
        <taxon>Fungi</taxon>
        <taxon>Fungi incertae sedis</taxon>
        <taxon>Zoopagomycota</taxon>
        <taxon>Kickxellomycotina</taxon>
        <taxon>Kickxellomycetes</taxon>
        <taxon>Kickxellales</taxon>
        <taxon>Kickxellaceae</taxon>
        <taxon>Spiromyces</taxon>
    </lineage>
</organism>
<gene>
    <name evidence="1" type="primary">ARO1_1</name>
    <name evidence="1" type="ORF">EV182_003892</name>
</gene>
<evidence type="ECO:0000313" key="2">
    <source>
        <dbReference type="Proteomes" id="UP001145114"/>
    </source>
</evidence>
<evidence type="ECO:0000313" key="1">
    <source>
        <dbReference type="EMBL" id="KAJ1674135.1"/>
    </source>
</evidence>
<sequence length="815" mass="88877">YIVESDASSATYPLAIAAITGTTCHIPSLGSASLQGDARFAVDVLRPMGCEVSQTESATTVTGPPLGQLRPLPSIDMEPMTDAFLTAAVLAAVAQDPAGQDHWTRITGIANQHVKECDRIHAMVTELAKFGVEAENLPDGINIKGVKVSDLRTPDLAGIHCYDDHRVAMSFSVLSTVTPGGAVIQDRHCVEKTWPQWWDTLANTFFVTLAGHDLPTQLAEADEGHAAAAGKNGSGEHRSVVIIGMRGVGKTSQGTAASKALGWGFIDVDHYIGKKLGRTASDVIKQDGWDAFRAHEVECLNEIIRNHPTNTIIACGGGIVESQQPREVLKRHIEAGGPVIALYPNIEKVRTFLEAEQSRPAYVGESIHDVFSRRKPLYRECSNYVLLVDSDNEEDSWDDMAAVWPKIEADFIRLVEFVSGANTNHVHLADRDLTTFVSLTAPDLRALGADKLTEITIGANAVELRVDLLLNADNFAGQNIGDSKVFERFTEYVIRQVAVLRRYVPGLPVIYTVRTTDQGGAFPASQHQARMFELLELGLRLGCEYVDIEMGWDPVATERVVQRKGNSLIIASYHDVTGSRLRWDATEFGSEQLRLARRYGGITKLISVAHSWQDNELCMDFAKRNHSAEAPLIALNMGYEGQITRILCPCLTPITHPALATKAAKGQLTLAEIHKARNLMSLLPAREFYLFGTPIQHSPSPAMHNTAFTKLGLPHRYSLFESATVESLNKVIRDPSFGGASVTIPHKIDIIPLLDELTPAARKIGAVNTIIPLRGADSCSARRLIGDNTDYLGIVRSVKRAASSVGLDFRNNAGL</sequence>
<name>A0ACC1HC29_9FUNG</name>
<dbReference type="Proteomes" id="UP001145114">
    <property type="component" value="Unassembled WGS sequence"/>
</dbReference>
<accession>A0ACC1HC29</accession>
<feature type="non-terminal residue" evidence="1">
    <location>
        <position position="815"/>
    </location>
</feature>
<reference evidence="1" key="1">
    <citation type="submission" date="2022-06" db="EMBL/GenBank/DDBJ databases">
        <title>Phylogenomic reconstructions and comparative analyses of Kickxellomycotina fungi.</title>
        <authorList>
            <person name="Reynolds N.K."/>
            <person name="Stajich J.E."/>
            <person name="Barry K."/>
            <person name="Grigoriev I.V."/>
            <person name="Crous P."/>
            <person name="Smith M.E."/>
        </authorList>
    </citation>
    <scope>NUCLEOTIDE SEQUENCE</scope>
    <source>
        <strain evidence="1">RSA 2271</strain>
    </source>
</reference>
<keyword evidence="2" id="KW-1185">Reference proteome</keyword>
<proteinExistence type="predicted"/>
<feature type="non-terminal residue" evidence="1">
    <location>
        <position position="1"/>
    </location>
</feature>